<comment type="similarity">
    <text evidence="1">Belongs to the universal ribosomal protein uS8 family.</text>
</comment>
<sequence>MPGPHQAIAKVIIRFLTVVMKNSFMGEFEIMDDHRAGKIVHLTGRLSKWGAISPIVDVQLKDLKR</sequence>
<dbReference type="Gene3D" id="3.30.1370.30">
    <property type="match status" value="1"/>
</dbReference>
<gene>
    <name evidence="5" type="ORF">rCG_42099</name>
</gene>
<accession>A6JV17</accession>
<evidence type="ECO:0000313" key="5">
    <source>
        <dbReference type="EMBL" id="EDL87612.1"/>
    </source>
</evidence>
<dbReference type="GO" id="GO:1990904">
    <property type="term" value="C:ribonucleoprotein complex"/>
    <property type="evidence" value="ECO:0007669"/>
    <property type="project" value="UniProtKB-KW"/>
</dbReference>
<dbReference type="AlphaFoldDB" id="A6JV17"/>
<dbReference type="SUPFAM" id="SSF56047">
    <property type="entry name" value="Ribosomal protein S8"/>
    <property type="match status" value="1"/>
</dbReference>
<dbReference type="GO" id="GO:0003735">
    <property type="term" value="F:structural constituent of ribosome"/>
    <property type="evidence" value="ECO:0007669"/>
    <property type="project" value="InterPro"/>
</dbReference>
<organism evidence="5 6">
    <name type="scientific">Rattus norvegicus</name>
    <name type="common">Rat</name>
    <dbReference type="NCBI Taxonomy" id="10116"/>
    <lineage>
        <taxon>Eukaryota</taxon>
        <taxon>Metazoa</taxon>
        <taxon>Chordata</taxon>
        <taxon>Craniata</taxon>
        <taxon>Vertebrata</taxon>
        <taxon>Euteleostomi</taxon>
        <taxon>Mammalia</taxon>
        <taxon>Eutheria</taxon>
        <taxon>Euarchontoglires</taxon>
        <taxon>Glires</taxon>
        <taxon>Rodentia</taxon>
        <taxon>Myomorpha</taxon>
        <taxon>Muroidea</taxon>
        <taxon>Muridae</taxon>
        <taxon>Murinae</taxon>
        <taxon>Rattus</taxon>
    </lineage>
</organism>
<dbReference type="Proteomes" id="UP000234681">
    <property type="component" value="Chromosome 1"/>
</dbReference>
<keyword evidence="3" id="KW-0687">Ribonucleoprotein</keyword>
<evidence type="ECO:0000256" key="1">
    <source>
        <dbReference type="ARBA" id="ARBA00006471"/>
    </source>
</evidence>
<evidence type="ECO:0000256" key="2">
    <source>
        <dbReference type="ARBA" id="ARBA00022980"/>
    </source>
</evidence>
<evidence type="ECO:0000256" key="4">
    <source>
        <dbReference type="ARBA" id="ARBA00035422"/>
    </source>
</evidence>
<evidence type="ECO:0000313" key="6">
    <source>
        <dbReference type="Proteomes" id="UP000234681"/>
    </source>
</evidence>
<dbReference type="InterPro" id="IPR035987">
    <property type="entry name" value="Ribosomal_uS8_sf"/>
</dbReference>
<reference evidence="5 6" key="1">
    <citation type="submission" date="2005-09" db="EMBL/GenBank/DDBJ databases">
        <authorList>
            <person name="Mural R.J."/>
            <person name="Li P.W."/>
            <person name="Adams M.D."/>
            <person name="Amanatides P.G."/>
            <person name="Baden-Tillson H."/>
            <person name="Barnstead M."/>
            <person name="Chin S.H."/>
            <person name="Dew I."/>
            <person name="Evans C.A."/>
            <person name="Ferriera S."/>
            <person name="Flanigan M."/>
            <person name="Fosler C."/>
            <person name="Glodek A."/>
            <person name="Gu Z."/>
            <person name="Holt R.A."/>
            <person name="Jennings D."/>
            <person name="Kraft C.L."/>
            <person name="Lu F."/>
            <person name="Nguyen T."/>
            <person name="Nusskern D.R."/>
            <person name="Pfannkoch C.M."/>
            <person name="Sitter C."/>
            <person name="Sutton G.G."/>
            <person name="Venter J.C."/>
            <person name="Wang Z."/>
            <person name="Woodage T."/>
            <person name="Zheng X.H."/>
            <person name="Zhong F."/>
        </authorList>
    </citation>
    <scope>NUCLEOTIDE SEQUENCE [LARGE SCALE GENOMIC DNA]</scope>
    <source>
        <strain>BN</strain>
        <strain evidence="6">Sprague-Dawley</strain>
    </source>
</reference>
<dbReference type="GO" id="GO:0005840">
    <property type="term" value="C:ribosome"/>
    <property type="evidence" value="ECO:0007669"/>
    <property type="project" value="UniProtKB-KW"/>
</dbReference>
<dbReference type="InterPro" id="IPR000630">
    <property type="entry name" value="Ribosomal_uS8"/>
</dbReference>
<dbReference type="EMBL" id="CH474002">
    <property type="protein sequence ID" value="EDL87612.1"/>
    <property type="molecule type" value="Genomic_DNA"/>
</dbReference>
<keyword evidence="2" id="KW-0689">Ribosomal protein</keyword>
<protein>
    <recommendedName>
        <fullName evidence="4">40S ribosomal protein S15a</fullName>
    </recommendedName>
</protein>
<evidence type="ECO:0000256" key="3">
    <source>
        <dbReference type="ARBA" id="ARBA00023274"/>
    </source>
</evidence>
<dbReference type="PANTHER" id="PTHR11758">
    <property type="entry name" value="40S RIBOSOMAL PROTEIN S15A"/>
    <property type="match status" value="1"/>
</dbReference>
<proteinExistence type="inferred from homology"/>
<dbReference type="GO" id="GO:0006412">
    <property type="term" value="P:translation"/>
    <property type="evidence" value="ECO:0007669"/>
    <property type="project" value="InterPro"/>
</dbReference>
<name>A6JV17_RAT</name>